<accession>A0A238BMH7</accession>
<feature type="transmembrane region" description="Helical" evidence="1">
    <location>
        <begin position="102"/>
        <end position="122"/>
    </location>
</feature>
<gene>
    <name evidence="2" type="ORF">X798_06586</name>
</gene>
<dbReference type="AlphaFoldDB" id="A0A238BMH7"/>
<reference evidence="2 3" key="1">
    <citation type="submission" date="2015-12" db="EMBL/GenBank/DDBJ databases">
        <title>Draft genome of the nematode, Onchocerca flexuosa.</title>
        <authorList>
            <person name="Mitreva M."/>
        </authorList>
    </citation>
    <scope>NUCLEOTIDE SEQUENCE [LARGE SCALE GENOMIC DNA]</scope>
    <source>
        <strain evidence="2">Red Deer</strain>
    </source>
</reference>
<keyword evidence="1" id="KW-0812">Transmembrane</keyword>
<evidence type="ECO:0000313" key="3">
    <source>
        <dbReference type="Proteomes" id="UP000242913"/>
    </source>
</evidence>
<sequence>MVLIRAIGEMYIEITGLMATFWACNTAIKYLYQQHTNRSFLNDFVAIILCYIAIPLITLINIVNPKFAKIWRKFQILQHSKILLFTIIEGILSGYILSDREYYQTAPISWFVPLGIAFATYTKYFNIGACPEKVLFVSIGSSTINQLIFGLIIGITFSYICISAIYVAIGFFAVQFYMQKYREEKVILLINFYQNKKYQKKKKKPKGVLNELFDNIWNLKKI</sequence>
<dbReference type="OrthoDB" id="5853559at2759"/>
<keyword evidence="1" id="KW-0472">Membrane</keyword>
<evidence type="ECO:0000256" key="1">
    <source>
        <dbReference type="SAM" id="Phobius"/>
    </source>
</evidence>
<dbReference type="Proteomes" id="UP000242913">
    <property type="component" value="Unassembled WGS sequence"/>
</dbReference>
<protein>
    <submittedName>
        <fullName evidence="2">Uncharacterized protein</fullName>
    </submittedName>
</protein>
<keyword evidence="1" id="KW-1133">Transmembrane helix</keyword>
<feature type="transmembrane region" description="Helical" evidence="1">
    <location>
        <begin position="76"/>
        <end position="96"/>
    </location>
</feature>
<feature type="transmembrane region" description="Helical" evidence="1">
    <location>
        <begin position="157"/>
        <end position="178"/>
    </location>
</feature>
<keyword evidence="3" id="KW-1185">Reference proteome</keyword>
<feature type="transmembrane region" description="Helical" evidence="1">
    <location>
        <begin position="44"/>
        <end position="64"/>
    </location>
</feature>
<feature type="transmembrane region" description="Helical" evidence="1">
    <location>
        <begin position="12"/>
        <end position="32"/>
    </location>
</feature>
<proteinExistence type="predicted"/>
<organism evidence="2 3">
    <name type="scientific">Onchocerca flexuosa</name>
    <dbReference type="NCBI Taxonomy" id="387005"/>
    <lineage>
        <taxon>Eukaryota</taxon>
        <taxon>Metazoa</taxon>
        <taxon>Ecdysozoa</taxon>
        <taxon>Nematoda</taxon>
        <taxon>Chromadorea</taxon>
        <taxon>Rhabditida</taxon>
        <taxon>Spirurina</taxon>
        <taxon>Spiruromorpha</taxon>
        <taxon>Filarioidea</taxon>
        <taxon>Onchocercidae</taxon>
        <taxon>Onchocerca</taxon>
    </lineage>
</organism>
<dbReference type="EMBL" id="KZ270113">
    <property type="protein sequence ID" value="OZC06423.1"/>
    <property type="molecule type" value="Genomic_DNA"/>
</dbReference>
<name>A0A238BMH7_9BILA</name>
<evidence type="ECO:0000313" key="2">
    <source>
        <dbReference type="EMBL" id="OZC06423.1"/>
    </source>
</evidence>